<gene>
    <name evidence="11" type="ORF">Fmac_025484</name>
</gene>
<feature type="domain" description="Peptidase A1" evidence="10">
    <location>
        <begin position="92"/>
        <end position="428"/>
    </location>
</feature>
<dbReference type="FunFam" id="2.40.70.10:FF:000050">
    <property type="entry name" value="Aspartic proteinase CDR1"/>
    <property type="match status" value="1"/>
</dbReference>
<keyword evidence="8" id="KW-0325">Glycoprotein</keyword>
<dbReference type="PANTHER" id="PTHR47967:SF66">
    <property type="entry name" value="ASPARTIC PROTEINASE CDR1-RELATED"/>
    <property type="match status" value="1"/>
</dbReference>
<proteinExistence type="inferred from homology"/>
<comment type="similarity">
    <text evidence="2">Belongs to the peptidase A1 family.</text>
</comment>
<evidence type="ECO:0000259" key="10">
    <source>
        <dbReference type="PROSITE" id="PS51767"/>
    </source>
</evidence>
<keyword evidence="6" id="KW-0064">Aspartyl protease</keyword>
<reference evidence="11 12" key="1">
    <citation type="submission" date="2024-08" db="EMBL/GenBank/DDBJ databases">
        <title>Insights into the chromosomal genome structure of Flemingia macrophylla.</title>
        <authorList>
            <person name="Ding Y."/>
            <person name="Zhao Y."/>
            <person name="Bi W."/>
            <person name="Wu M."/>
            <person name="Zhao G."/>
            <person name="Gong Y."/>
            <person name="Li W."/>
            <person name="Zhang P."/>
        </authorList>
    </citation>
    <scope>NUCLEOTIDE SEQUENCE [LARGE SCALE GENOMIC DNA]</scope>
    <source>
        <strain evidence="11">DYQJB</strain>
        <tissue evidence="11">Leaf</tissue>
    </source>
</reference>
<feature type="signal peptide" evidence="9">
    <location>
        <begin position="1"/>
        <end position="27"/>
    </location>
</feature>
<dbReference type="GO" id="GO:0006508">
    <property type="term" value="P:proteolysis"/>
    <property type="evidence" value="ECO:0007669"/>
    <property type="project" value="UniProtKB-KW"/>
</dbReference>
<dbReference type="Pfam" id="PF14543">
    <property type="entry name" value="TAXi_N"/>
    <property type="match status" value="1"/>
</dbReference>
<dbReference type="Pfam" id="PF14541">
    <property type="entry name" value="TAXi_C"/>
    <property type="match status" value="1"/>
</dbReference>
<dbReference type="Gene3D" id="2.40.70.10">
    <property type="entry name" value="Acid Proteases"/>
    <property type="match status" value="2"/>
</dbReference>
<name>A0ABD1LSC1_9FABA</name>
<evidence type="ECO:0000256" key="1">
    <source>
        <dbReference type="ARBA" id="ARBA00004613"/>
    </source>
</evidence>
<dbReference type="InterPro" id="IPR051708">
    <property type="entry name" value="Plant_Aspart_Prot_A1"/>
</dbReference>
<comment type="caution">
    <text evidence="11">The sequence shown here is derived from an EMBL/GenBank/DDBJ whole genome shotgun (WGS) entry which is preliminary data.</text>
</comment>
<dbReference type="AlphaFoldDB" id="A0ABD1LSC1"/>
<evidence type="ECO:0000256" key="8">
    <source>
        <dbReference type="ARBA" id="ARBA00023180"/>
    </source>
</evidence>
<evidence type="ECO:0000256" key="4">
    <source>
        <dbReference type="ARBA" id="ARBA00022670"/>
    </source>
</evidence>
<keyword evidence="3" id="KW-0964">Secreted</keyword>
<keyword evidence="4" id="KW-0645">Protease</keyword>
<dbReference type="PANTHER" id="PTHR47967">
    <property type="entry name" value="OS07G0603500 PROTEIN-RELATED"/>
    <property type="match status" value="1"/>
</dbReference>
<dbReference type="InterPro" id="IPR001969">
    <property type="entry name" value="Aspartic_peptidase_AS"/>
</dbReference>
<dbReference type="GO" id="GO:0005576">
    <property type="term" value="C:extracellular region"/>
    <property type="evidence" value="ECO:0007669"/>
    <property type="project" value="UniProtKB-SubCell"/>
</dbReference>
<evidence type="ECO:0000313" key="11">
    <source>
        <dbReference type="EMBL" id="KAL2326426.1"/>
    </source>
</evidence>
<sequence>MRVMATNSWCVVLVLLCLYNLISFSQAHNNGFSVEIIHRDSPRSPLYRSMETKFERVANAVRRSINRAHHLRKYSISPNTAEAPVVAGQGEYLMIYSVGTPPFQLYGIIDTGSNIVWLQCQPCEQCYNQTTPIFDPSKSKSYKTLPCTSTTCQSVAGNSCDQNCEYSISYGDGSVSQGDLSVDTLTLGSTSGSSVQFPRTVLGCGHKNTGLFQGKTSGIVGLSGGPVSLITQLSSSIAGKFSYCLAPLFTESDSSSKLNFGDAAVVSGAGTVSTPIVPQADHIFYFLTLEALSVGNNRIEFGNSSSSDGEGNIIIDSGTTLTVLPDDMYSNLESAVADAVKLERVDDPNQQLSLCFKSTSDEPDVPVITAHFTGADVQLNPVNTFIQVADEIICLAFQASEDQAIFGNLAQQNLLVGYDLQKNTLSFKPTDCTKQ</sequence>
<evidence type="ECO:0000256" key="7">
    <source>
        <dbReference type="ARBA" id="ARBA00022801"/>
    </source>
</evidence>
<evidence type="ECO:0000256" key="5">
    <source>
        <dbReference type="ARBA" id="ARBA00022729"/>
    </source>
</evidence>
<evidence type="ECO:0000256" key="3">
    <source>
        <dbReference type="ARBA" id="ARBA00022525"/>
    </source>
</evidence>
<dbReference type="InterPro" id="IPR032799">
    <property type="entry name" value="TAXi_C"/>
</dbReference>
<evidence type="ECO:0000256" key="6">
    <source>
        <dbReference type="ARBA" id="ARBA00022750"/>
    </source>
</evidence>
<dbReference type="SUPFAM" id="SSF50630">
    <property type="entry name" value="Acid proteases"/>
    <property type="match status" value="1"/>
</dbReference>
<keyword evidence="12" id="KW-1185">Reference proteome</keyword>
<keyword evidence="7" id="KW-0378">Hydrolase</keyword>
<organism evidence="11 12">
    <name type="scientific">Flemingia macrophylla</name>
    <dbReference type="NCBI Taxonomy" id="520843"/>
    <lineage>
        <taxon>Eukaryota</taxon>
        <taxon>Viridiplantae</taxon>
        <taxon>Streptophyta</taxon>
        <taxon>Embryophyta</taxon>
        <taxon>Tracheophyta</taxon>
        <taxon>Spermatophyta</taxon>
        <taxon>Magnoliopsida</taxon>
        <taxon>eudicotyledons</taxon>
        <taxon>Gunneridae</taxon>
        <taxon>Pentapetalae</taxon>
        <taxon>rosids</taxon>
        <taxon>fabids</taxon>
        <taxon>Fabales</taxon>
        <taxon>Fabaceae</taxon>
        <taxon>Papilionoideae</taxon>
        <taxon>50 kb inversion clade</taxon>
        <taxon>NPAAA clade</taxon>
        <taxon>indigoferoid/millettioid clade</taxon>
        <taxon>Phaseoleae</taxon>
        <taxon>Flemingia</taxon>
    </lineage>
</organism>
<protein>
    <recommendedName>
        <fullName evidence="10">Peptidase A1 domain-containing protein</fullName>
    </recommendedName>
</protein>
<dbReference type="Proteomes" id="UP001603857">
    <property type="component" value="Unassembled WGS sequence"/>
</dbReference>
<dbReference type="PROSITE" id="PS00141">
    <property type="entry name" value="ASP_PROTEASE"/>
    <property type="match status" value="1"/>
</dbReference>
<evidence type="ECO:0000256" key="2">
    <source>
        <dbReference type="ARBA" id="ARBA00007447"/>
    </source>
</evidence>
<dbReference type="InterPro" id="IPR021109">
    <property type="entry name" value="Peptidase_aspartic_dom_sf"/>
</dbReference>
<feature type="chain" id="PRO_5044808610" description="Peptidase A1 domain-containing protein" evidence="9">
    <location>
        <begin position="28"/>
        <end position="435"/>
    </location>
</feature>
<evidence type="ECO:0000313" key="12">
    <source>
        <dbReference type="Proteomes" id="UP001603857"/>
    </source>
</evidence>
<dbReference type="EMBL" id="JBGMDY010000008">
    <property type="protein sequence ID" value="KAL2326426.1"/>
    <property type="molecule type" value="Genomic_DNA"/>
</dbReference>
<dbReference type="PROSITE" id="PS51767">
    <property type="entry name" value="PEPTIDASE_A1"/>
    <property type="match status" value="1"/>
</dbReference>
<accession>A0ABD1LSC1</accession>
<dbReference type="FunFam" id="2.40.70.10:FF:000016">
    <property type="entry name" value="Probable aspartic protease At2g35615"/>
    <property type="match status" value="1"/>
</dbReference>
<dbReference type="InterPro" id="IPR033121">
    <property type="entry name" value="PEPTIDASE_A1"/>
</dbReference>
<comment type="subcellular location">
    <subcellularLocation>
        <location evidence="1">Secreted</location>
    </subcellularLocation>
</comment>
<dbReference type="InterPro" id="IPR034161">
    <property type="entry name" value="Pepsin-like_plant"/>
</dbReference>
<dbReference type="CDD" id="cd05476">
    <property type="entry name" value="pepsin_A_like_plant"/>
    <property type="match status" value="1"/>
</dbReference>
<keyword evidence="5 9" id="KW-0732">Signal</keyword>
<evidence type="ECO:0000256" key="9">
    <source>
        <dbReference type="SAM" id="SignalP"/>
    </source>
</evidence>
<dbReference type="GO" id="GO:0004190">
    <property type="term" value="F:aspartic-type endopeptidase activity"/>
    <property type="evidence" value="ECO:0007669"/>
    <property type="project" value="UniProtKB-KW"/>
</dbReference>
<dbReference type="InterPro" id="IPR032861">
    <property type="entry name" value="TAXi_N"/>
</dbReference>